<keyword evidence="5" id="KW-1185">Reference proteome</keyword>
<accession>A0A0C3HIR7</accession>
<dbReference type="GO" id="GO:0008270">
    <property type="term" value="F:zinc ion binding"/>
    <property type="evidence" value="ECO:0007669"/>
    <property type="project" value="InterPro"/>
</dbReference>
<feature type="compositionally biased region" description="Low complexity" evidence="2">
    <location>
        <begin position="67"/>
        <end position="79"/>
    </location>
</feature>
<evidence type="ECO:0000313" key="5">
    <source>
        <dbReference type="Proteomes" id="UP000054321"/>
    </source>
</evidence>
<dbReference type="Gene3D" id="4.10.240.10">
    <property type="entry name" value="Zn(2)-C6 fungal-type DNA-binding domain"/>
    <property type="match status" value="1"/>
</dbReference>
<dbReference type="Pfam" id="PF00172">
    <property type="entry name" value="Zn_clus"/>
    <property type="match status" value="1"/>
</dbReference>
<dbReference type="AlphaFoldDB" id="A0A0C3HIR7"/>
<evidence type="ECO:0000259" key="3">
    <source>
        <dbReference type="PROSITE" id="PS50048"/>
    </source>
</evidence>
<dbReference type="PANTHER" id="PTHR38111">
    <property type="entry name" value="ZN(2)-C6 FUNGAL-TYPE DOMAIN-CONTAINING PROTEIN-RELATED"/>
    <property type="match status" value="1"/>
</dbReference>
<feature type="region of interest" description="Disordered" evidence="2">
    <location>
        <begin position="57"/>
        <end position="90"/>
    </location>
</feature>
<dbReference type="PROSITE" id="PS50048">
    <property type="entry name" value="ZN2_CY6_FUNGAL_2"/>
    <property type="match status" value="1"/>
</dbReference>
<gene>
    <name evidence="4" type="ORF">OIDMADRAFT_178738</name>
</gene>
<dbReference type="InterPro" id="IPR001138">
    <property type="entry name" value="Zn2Cys6_DnaBD"/>
</dbReference>
<feature type="domain" description="Zn(2)-C6 fungal-type" evidence="3">
    <location>
        <begin position="9"/>
        <end position="37"/>
    </location>
</feature>
<dbReference type="InterPro" id="IPR036864">
    <property type="entry name" value="Zn2-C6_fun-type_DNA-bd_sf"/>
</dbReference>
<name>A0A0C3HIR7_OIDMZ</name>
<protein>
    <recommendedName>
        <fullName evidence="3">Zn(2)-C6 fungal-type domain-containing protein</fullName>
    </recommendedName>
</protein>
<keyword evidence="1" id="KW-0539">Nucleus</keyword>
<reference evidence="5" key="2">
    <citation type="submission" date="2015-01" db="EMBL/GenBank/DDBJ databases">
        <title>Evolutionary Origins and Diversification of the Mycorrhizal Mutualists.</title>
        <authorList>
            <consortium name="DOE Joint Genome Institute"/>
            <consortium name="Mycorrhizal Genomics Consortium"/>
            <person name="Kohler A."/>
            <person name="Kuo A."/>
            <person name="Nagy L.G."/>
            <person name="Floudas D."/>
            <person name="Copeland A."/>
            <person name="Barry K.W."/>
            <person name="Cichocki N."/>
            <person name="Veneault-Fourrey C."/>
            <person name="LaButti K."/>
            <person name="Lindquist E.A."/>
            <person name="Lipzen A."/>
            <person name="Lundell T."/>
            <person name="Morin E."/>
            <person name="Murat C."/>
            <person name="Riley R."/>
            <person name="Ohm R."/>
            <person name="Sun H."/>
            <person name="Tunlid A."/>
            <person name="Henrissat B."/>
            <person name="Grigoriev I.V."/>
            <person name="Hibbett D.S."/>
            <person name="Martin F."/>
        </authorList>
    </citation>
    <scope>NUCLEOTIDE SEQUENCE [LARGE SCALE GENOMIC DNA]</scope>
    <source>
        <strain evidence="5">Zn</strain>
    </source>
</reference>
<proteinExistence type="predicted"/>
<evidence type="ECO:0000256" key="1">
    <source>
        <dbReference type="ARBA" id="ARBA00023242"/>
    </source>
</evidence>
<evidence type="ECO:0000256" key="2">
    <source>
        <dbReference type="SAM" id="MobiDB-lite"/>
    </source>
</evidence>
<dbReference type="InParanoid" id="A0A0C3HIR7"/>
<feature type="compositionally biased region" description="Polar residues" evidence="2">
    <location>
        <begin position="80"/>
        <end position="90"/>
    </location>
</feature>
<dbReference type="SUPFAM" id="SSF57701">
    <property type="entry name" value="Zn2/Cys6 DNA-binding domain"/>
    <property type="match status" value="1"/>
</dbReference>
<sequence length="497" mass="55982">MVGAARSNRCDACRRRKVKCDEDWPICGPCRRGNRTCPARPALKFVDDGARVCHRMQAATKRRDNKSGSTGASASTHTSPHISSNGSCLSQSREDIRINDSMPLTQSEKLCFAFISSLELKNRSYNLSVMGEFVWHMPQRLGKSNALDSVTACLLAAHKKLLRGGDQSEMINPDMYSSALRSVRKALVDPQSWRSTNTLCATVLLHRLEVIFGNVPNPNIRVHAAGLAALQQKRGPPGLGDLLEFQATVDSHISITQSTIMEGKDCFLASDKWATALDVRNGRTELQMVYYRLMRQMTYWPKLTRENFELRRGNPAVSTNEVLERARKVLVELANIGHAMDKLLHSKHLIAVTQSNGHDDPVSTMFEVKDNLVAMLICHHAMYSIIILRIVLSLLRREVHEQKESSQIEEEILCQCRRAWMLIDYSRSNKPLGLPIMQSTLLFTYDCVTHQATQRRILATMNELDGIRIGNRSWQGDRVSYIAKIFLGECSPIQYDG</sequence>
<dbReference type="EMBL" id="KN832874">
    <property type="protein sequence ID" value="KIN02980.1"/>
    <property type="molecule type" value="Genomic_DNA"/>
</dbReference>
<dbReference type="HOGENOM" id="CLU_021599_8_1_1"/>
<dbReference type="Proteomes" id="UP000054321">
    <property type="component" value="Unassembled WGS sequence"/>
</dbReference>
<dbReference type="CDD" id="cd00067">
    <property type="entry name" value="GAL4"/>
    <property type="match status" value="1"/>
</dbReference>
<reference evidence="4 5" key="1">
    <citation type="submission" date="2014-04" db="EMBL/GenBank/DDBJ databases">
        <authorList>
            <consortium name="DOE Joint Genome Institute"/>
            <person name="Kuo A."/>
            <person name="Martino E."/>
            <person name="Perotto S."/>
            <person name="Kohler A."/>
            <person name="Nagy L.G."/>
            <person name="Floudas D."/>
            <person name="Copeland A."/>
            <person name="Barry K.W."/>
            <person name="Cichocki N."/>
            <person name="Veneault-Fourrey C."/>
            <person name="LaButti K."/>
            <person name="Lindquist E.A."/>
            <person name="Lipzen A."/>
            <person name="Lundell T."/>
            <person name="Morin E."/>
            <person name="Murat C."/>
            <person name="Sun H."/>
            <person name="Tunlid A."/>
            <person name="Henrissat B."/>
            <person name="Grigoriev I.V."/>
            <person name="Hibbett D.S."/>
            <person name="Martin F."/>
            <person name="Nordberg H.P."/>
            <person name="Cantor M.N."/>
            <person name="Hua S.X."/>
        </authorList>
    </citation>
    <scope>NUCLEOTIDE SEQUENCE [LARGE SCALE GENOMIC DNA]</scope>
    <source>
        <strain evidence="4 5">Zn</strain>
    </source>
</reference>
<dbReference type="InterPro" id="IPR053178">
    <property type="entry name" value="Osmoadaptation_assoc"/>
</dbReference>
<dbReference type="OrthoDB" id="4314040at2759"/>
<dbReference type="GO" id="GO:0000981">
    <property type="term" value="F:DNA-binding transcription factor activity, RNA polymerase II-specific"/>
    <property type="evidence" value="ECO:0007669"/>
    <property type="project" value="InterPro"/>
</dbReference>
<evidence type="ECO:0000313" key="4">
    <source>
        <dbReference type="EMBL" id="KIN02980.1"/>
    </source>
</evidence>
<organism evidence="4 5">
    <name type="scientific">Oidiodendron maius (strain Zn)</name>
    <dbReference type="NCBI Taxonomy" id="913774"/>
    <lineage>
        <taxon>Eukaryota</taxon>
        <taxon>Fungi</taxon>
        <taxon>Dikarya</taxon>
        <taxon>Ascomycota</taxon>
        <taxon>Pezizomycotina</taxon>
        <taxon>Leotiomycetes</taxon>
        <taxon>Leotiomycetes incertae sedis</taxon>
        <taxon>Myxotrichaceae</taxon>
        <taxon>Oidiodendron</taxon>
    </lineage>
</organism>
<dbReference type="STRING" id="913774.A0A0C3HIR7"/>